<feature type="region of interest" description="Disordered" evidence="1">
    <location>
        <begin position="14"/>
        <end position="50"/>
    </location>
</feature>
<feature type="region of interest" description="Disordered" evidence="1">
    <location>
        <begin position="164"/>
        <end position="197"/>
    </location>
</feature>
<feature type="compositionally biased region" description="Basic and acidic residues" evidence="1">
    <location>
        <begin position="29"/>
        <end position="40"/>
    </location>
</feature>
<reference evidence="2 3" key="1">
    <citation type="journal article" date="2020" name="BMC Genomics">
        <title>Intraspecific diversification of the crop wild relative Brassica cretica Lam. using demographic model selection.</title>
        <authorList>
            <person name="Kioukis A."/>
            <person name="Michalopoulou V.A."/>
            <person name="Briers L."/>
            <person name="Pirintsos S."/>
            <person name="Studholme D.J."/>
            <person name="Pavlidis P."/>
            <person name="Sarris P.F."/>
        </authorList>
    </citation>
    <scope>NUCLEOTIDE SEQUENCE [LARGE SCALE GENOMIC DNA]</scope>
    <source>
        <strain evidence="3">cv. PFS-1207/04</strain>
    </source>
</reference>
<feature type="region of interest" description="Disordered" evidence="1">
    <location>
        <begin position="114"/>
        <end position="141"/>
    </location>
</feature>
<organism evidence="2 3">
    <name type="scientific">Brassica cretica</name>
    <name type="common">Mustard</name>
    <dbReference type="NCBI Taxonomy" id="69181"/>
    <lineage>
        <taxon>Eukaryota</taxon>
        <taxon>Viridiplantae</taxon>
        <taxon>Streptophyta</taxon>
        <taxon>Embryophyta</taxon>
        <taxon>Tracheophyta</taxon>
        <taxon>Spermatophyta</taxon>
        <taxon>Magnoliopsida</taxon>
        <taxon>eudicotyledons</taxon>
        <taxon>Gunneridae</taxon>
        <taxon>Pentapetalae</taxon>
        <taxon>rosids</taxon>
        <taxon>malvids</taxon>
        <taxon>Brassicales</taxon>
        <taxon>Brassicaceae</taxon>
        <taxon>Brassiceae</taxon>
        <taxon>Brassica</taxon>
    </lineage>
</organism>
<proteinExistence type="predicted"/>
<evidence type="ECO:0000313" key="2">
    <source>
        <dbReference type="EMBL" id="KAF3562909.1"/>
    </source>
</evidence>
<feature type="compositionally biased region" description="Low complexity" evidence="1">
    <location>
        <begin position="164"/>
        <end position="174"/>
    </location>
</feature>
<keyword evidence="3" id="KW-1185">Reference proteome</keyword>
<dbReference type="Proteomes" id="UP000266723">
    <property type="component" value="Unassembled WGS sequence"/>
</dbReference>
<accession>A0ABQ7CW79</accession>
<comment type="caution">
    <text evidence="2">The sequence shown here is derived from an EMBL/GenBank/DDBJ whole genome shotgun (WGS) entry which is preliminary data.</text>
</comment>
<sequence length="197" mass="22779">MQIELHDLVLQDDERRTTRRFDTNSPAPIRDRDPWPRQTEDGPIPLFENFPNTRKTAKSLECRNRAIQDSWDDYDNIFYNAWREVSIEPMSIKFRPHPRLVRSPVAQPRRYTVQRTAGPQPHQPEEALPPFPPMPDMSTRPEEGFQRVVIDALTAIWARVSRCRCSSRQSVRASLPSAAGPSRQRIGSSSDETNDED</sequence>
<dbReference type="EMBL" id="QGKV02000759">
    <property type="protein sequence ID" value="KAF3562909.1"/>
    <property type="molecule type" value="Genomic_DNA"/>
</dbReference>
<gene>
    <name evidence="2" type="ORF">DY000_02012653</name>
</gene>
<protein>
    <submittedName>
        <fullName evidence="2">Uncharacterized protein</fullName>
    </submittedName>
</protein>
<name>A0ABQ7CW79_BRACR</name>
<evidence type="ECO:0000313" key="3">
    <source>
        <dbReference type="Proteomes" id="UP000266723"/>
    </source>
</evidence>
<evidence type="ECO:0000256" key="1">
    <source>
        <dbReference type="SAM" id="MobiDB-lite"/>
    </source>
</evidence>